<reference evidence="1" key="2">
    <citation type="submission" date="2022-10" db="EMBL/GenBank/DDBJ databases">
        <authorList>
            <person name="Ngo T.-E."/>
        </authorList>
    </citation>
    <scope>NUCLEOTIDE SEQUENCE</scope>
    <source>
        <strain evidence="1">JHB</strain>
    </source>
</reference>
<dbReference type="AlphaFoldDB" id="A0A9Q9STV2"/>
<dbReference type="Proteomes" id="UP000176944">
    <property type="component" value="Chromosome"/>
</dbReference>
<name>A0A9Q9STV2_MOOP1</name>
<evidence type="ECO:0000313" key="1">
    <source>
        <dbReference type="EMBL" id="WAN69538.1"/>
    </source>
</evidence>
<sequence length="91" mass="10069">MRYTEFFHSCLLPLASCLPLLGGVRGGFLLPLASCLLPLASCLLPAPCSLKPRMKVPHSIANRCMIITLLELIRFLNLLLSSFILDKSAWK</sequence>
<accession>A0A9Q9STV2</accession>
<proteinExistence type="predicted"/>
<gene>
    <name evidence="1" type="ORF">BJP36_36210</name>
</gene>
<protein>
    <submittedName>
        <fullName evidence="1">Uncharacterized protein</fullName>
    </submittedName>
</protein>
<reference evidence="1" key="1">
    <citation type="journal article" date="2017" name="Proc. Natl. Acad. Sci. U.S.A.">
        <title>Comparative genomics uncovers the prolific and distinctive metabolic potential of the cyanobacterial genus Moorea.</title>
        <authorList>
            <person name="Leao T."/>
            <person name="Castelao G."/>
            <person name="Korobeynikov A."/>
            <person name="Monroe E.A."/>
            <person name="Podell S."/>
            <person name="Glukhov E."/>
            <person name="Allen E.E."/>
            <person name="Gerwick W.H."/>
            <person name="Gerwick L."/>
        </authorList>
    </citation>
    <scope>NUCLEOTIDE SEQUENCE</scope>
    <source>
        <strain evidence="1">JHB</strain>
    </source>
</reference>
<organism evidence="1">
    <name type="scientific">Moorena producens (strain JHB)</name>
    <dbReference type="NCBI Taxonomy" id="1454205"/>
    <lineage>
        <taxon>Bacteria</taxon>
        <taxon>Bacillati</taxon>
        <taxon>Cyanobacteriota</taxon>
        <taxon>Cyanophyceae</taxon>
        <taxon>Coleofasciculales</taxon>
        <taxon>Coleofasciculaceae</taxon>
        <taxon>Moorena</taxon>
    </lineage>
</organism>
<dbReference type="EMBL" id="CP017708">
    <property type="protein sequence ID" value="WAN69538.1"/>
    <property type="molecule type" value="Genomic_DNA"/>
</dbReference>